<reference evidence="3" key="1">
    <citation type="submission" date="2017-02" db="UniProtKB">
        <authorList>
            <consortium name="WormBaseParasite"/>
        </authorList>
    </citation>
    <scope>IDENTIFICATION</scope>
</reference>
<dbReference type="WBParaSite" id="PTRK_0000335400.1">
    <property type="protein sequence ID" value="PTRK_0000335400.1"/>
    <property type="gene ID" value="PTRK_0000335400"/>
</dbReference>
<accession>A0A0N4Z840</accession>
<organism evidence="2 3">
    <name type="scientific">Parastrongyloides trichosuri</name>
    <name type="common">Possum-specific nematode worm</name>
    <dbReference type="NCBI Taxonomy" id="131310"/>
    <lineage>
        <taxon>Eukaryota</taxon>
        <taxon>Metazoa</taxon>
        <taxon>Ecdysozoa</taxon>
        <taxon>Nematoda</taxon>
        <taxon>Chromadorea</taxon>
        <taxon>Rhabditida</taxon>
        <taxon>Tylenchina</taxon>
        <taxon>Panagrolaimomorpha</taxon>
        <taxon>Strongyloidoidea</taxon>
        <taxon>Strongyloididae</taxon>
        <taxon>Parastrongyloides</taxon>
    </lineage>
</organism>
<feature type="signal peptide" evidence="1">
    <location>
        <begin position="1"/>
        <end position="24"/>
    </location>
</feature>
<sequence length="163" mass="18934">MKTKLEKLLTFLIIFFLLKKQTEGWKKCYTGELGIDVKLSFLCNDKPVDVTQVTAKICQQPFIFYICYSWGSAVKEYSERHLYAFKNFANVKTWISYEVELSIAHNCTKRVINGKVINTLDMLRIKVPNGAFSCNKTHVHSSRWEVHLDSSKTGKRNVLKYNI</sequence>
<dbReference type="Proteomes" id="UP000038045">
    <property type="component" value="Unplaced"/>
</dbReference>
<keyword evidence="2" id="KW-1185">Reference proteome</keyword>
<evidence type="ECO:0000313" key="3">
    <source>
        <dbReference type="WBParaSite" id="PTRK_0000335400.1"/>
    </source>
</evidence>
<feature type="chain" id="PRO_5005891415" evidence="1">
    <location>
        <begin position="25"/>
        <end position="163"/>
    </location>
</feature>
<dbReference type="AlphaFoldDB" id="A0A0N4Z840"/>
<protein>
    <submittedName>
        <fullName evidence="3">Uncharacterized protein</fullName>
    </submittedName>
</protein>
<proteinExistence type="predicted"/>
<evidence type="ECO:0000256" key="1">
    <source>
        <dbReference type="SAM" id="SignalP"/>
    </source>
</evidence>
<evidence type="ECO:0000313" key="2">
    <source>
        <dbReference type="Proteomes" id="UP000038045"/>
    </source>
</evidence>
<name>A0A0N4Z840_PARTI</name>
<keyword evidence="1" id="KW-0732">Signal</keyword>